<organism evidence="10 11">
    <name type="scientific">Hydra vulgaris</name>
    <name type="common">Hydra</name>
    <name type="synonym">Hydra attenuata</name>
    <dbReference type="NCBI Taxonomy" id="6087"/>
    <lineage>
        <taxon>Eukaryota</taxon>
        <taxon>Metazoa</taxon>
        <taxon>Cnidaria</taxon>
        <taxon>Hydrozoa</taxon>
        <taxon>Hydroidolina</taxon>
        <taxon>Anthoathecata</taxon>
        <taxon>Aplanulata</taxon>
        <taxon>Hydridae</taxon>
        <taxon>Hydra</taxon>
    </lineage>
</organism>
<feature type="transmembrane region" description="Helical" evidence="8">
    <location>
        <begin position="172"/>
        <end position="193"/>
    </location>
</feature>
<dbReference type="RefSeq" id="XP_065667201.1">
    <property type="nucleotide sequence ID" value="XM_065811129.1"/>
</dbReference>
<keyword evidence="2 8" id="KW-0812">Transmembrane</keyword>
<evidence type="ECO:0000256" key="6">
    <source>
        <dbReference type="ARBA" id="ARBA00023170"/>
    </source>
</evidence>
<evidence type="ECO:0000256" key="5">
    <source>
        <dbReference type="ARBA" id="ARBA00023136"/>
    </source>
</evidence>
<evidence type="ECO:0000313" key="11">
    <source>
        <dbReference type="RefSeq" id="XP_065667201.1"/>
    </source>
</evidence>
<evidence type="ECO:0000313" key="10">
    <source>
        <dbReference type="Proteomes" id="UP001652625"/>
    </source>
</evidence>
<keyword evidence="6" id="KW-0675">Receptor</keyword>
<gene>
    <name evidence="11" type="primary">LOC100205142</name>
</gene>
<keyword evidence="7" id="KW-0807">Transducer</keyword>
<keyword evidence="10" id="KW-1185">Reference proteome</keyword>
<feature type="transmembrane region" description="Helical" evidence="8">
    <location>
        <begin position="228"/>
        <end position="255"/>
    </location>
</feature>
<dbReference type="PANTHER" id="PTHR24240">
    <property type="entry name" value="OPSIN"/>
    <property type="match status" value="1"/>
</dbReference>
<feature type="transmembrane region" description="Helical" evidence="8">
    <location>
        <begin position="6"/>
        <end position="28"/>
    </location>
</feature>
<feature type="transmembrane region" description="Helical" evidence="8">
    <location>
        <begin position="79"/>
        <end position="101"/>
    </location>
</feature>
<dbReference type="Gene3D" id="1.20.1070.10">
    <property type="entry name" value="Rhodopsin 7-helix transmembrane proteins"/>
    <property type="match status" value="1"/>
</dbReference>
<evidence type="ECO:0000259" key="9">
    <source>
        <dbReference type="PROSITE" id="PS50262"/>
    </source>
</evidence>
<dbReference type="InterPro" id="IPR050125">
    <property type="entry name" value="GPCR_opsins"/>
</dbReference>
<dbReference type="Pfam" id="PF00001">
    <property type="entry name" value="7tm_1"/>
    <property type="match status" value="1"/>
</dbReference>
<keyword evidence="5 8" id="KW-0472">Membrane</keyword>
<evidence type="ECO:0000256" key="2">
    <source>
        <dbReference type="ARBA" id="ARBA00022692"/>
    </source>
</evidence>
<dbReference type="InterPro" id="IPR000276">
    <property type="entry name" value="GPCR_Rhodpsn"/>
</dbReference>
<comment type="subcellular location">
    <subcellularLocation>
        <location evidence="1">Membrane</location>
        <topology evidence="1">Multi-pass membrane protein</topology>
    </subcellularLocation>
</comment>
<name>A0ABM4CZ19_HYDVU</name>
<dbReference type="Proteomes" id="UP001652625">
    <property type="component" value="Chromosome 12"/>
</dbReference>
<dbReference type="GeneID" id="100205142"/>
<dbReference type="PROSITE" id="PS50262">
    <property type="entry name" value="G_PROTEIN_RECEP_F1_2"/>
    <property type="match status" value="1"/>
</dbReference>
<proteinExistence type="predicted"/>
<keyword evidence="4" id="KW-0297">G-protein coupled receptor</keyword>
<dbReference type="CDD" id="cd14969">
    <property type="entry name" value="7tmA_Opsins_type2_animals"/>
    <property type="match status" value="1"/>
</dbReference>
<dbReference type="SUPFAM" id="SSF81321">
    <property type="entry name" value="Family A G protein-coupled receptor-like"/>
    <property type="match status" value="1"/>
</dbReference>
<feature type="transmembrane region" description="Helical" evidence="8">
    <location>
        <begin position="122"/>
        <end position="140"/>
    </location>
</feature>
<dbReference type="PRINTS" id="PR00237">
    <property type="entry name" value="GPCRRHODOPSN"/>
</dbReference>
<evidence type="ECO:0000256" key="7">
    <source>
        <dbReference type="ARBA" id="ARBA00023224"/>
    </source>
</evidence>
<feature type="transmembrane region" description="Helical" evidence="8">
    <location>
        <begin position="261"/>
        <end position="285"/>
    </location>
</feature>
<keyword evidence="3 8" id="KW-1133">Transmembrane helix</keyword>
<dbReference type="InterPro" id="IPR017452">
    <property type="entry name" value="GPCR_Rhodpsn_7TM"/>
</dbReference>
<evidence type="ECO:0000256" key="1">
    <source>
        <dbReference type="ARBA" id="ARBA00004141"/>
    </source>
</evidence>
<evidence type="ECO:0000256" key="8">
    <source>
        <dbReference type="SAM" id="Phobius"/>
    </source>
</evidence>
<evidence type="ECO:0000256" key="3">
    <source>
        <dbReference type="ARBA" id="ARBA00022989"/>
    </source>
</evidence>
<sequence>MASLFIIVLLSCLCGLSFTLNVTAVIAIISTKKNKDVCDIILMSLAVSDGVECTFGFSVELYGYATKNKTLQSETLCKINGFIVMYLALTSISHLVCLCLYRYILIVHSLKAQKFLTNPKQSALYFIIPSWIYGLFWSIAPISGWNEIIREKIDTHRCTINMSPDDDLKRSYLYSLTVFCFFVPVAIIIYCSLKAHLKLQNMWKLCVQISGEYAAITKATYKLERKHFISLGLIIGSFFAVWTPYALCILFLALQIQLPRVLLTCSALFAKSSTIINPTICCIIYKEYFKALRIKVQKLFRNHAVSPANL</sequence>
<evidence type="ECO:0000256" key="4">
    <source>
        <dbReference type="ARBA" id="ARBA00023040"/>
    </source>
</evidence>
<reference evidence="11" key="1">
    <citation type="submission" date="2025-08" db="UniProtKB">
        <authorList>
            <consortium name="RefSeq"/>
        </authorList>
    </citation>
    <scope>IDENTIFICATION</scope>
</reference>
<feature type="transmembrane region" description="Helical" evidence="8">
    <location>
        <begin position="40"/>
        <end position="59"/>
    </location>
</feature>
<protein>
    <submittedName>
        <fullName evidence="11">Melanopsin-A</fullName>
    </submittedName>
</protein>
<accession>A0ABM4CZ19</accession>
<feature type="domain" description="G-protein coupled receptors family 1 profile" evidence="9">
    <location>
        <begin position="20"/>
        <end position="281"/>
    </location>
</feature>